<dbReference type="AlphaFoldDB" id="A0A3B6HY35"/>
<evidence type="ECO:0008006" key="4">
    <source>
        <dbReference type="Google" id="ProtNLM"/>
    </source>
</evidence>
<sequence length="84" mass="9278">MALVKNNVQTMCLVALLVMSTTFLPSHVEGRVIDTKETILTSCLLWKSCTIDLCKQNCSIRGYAKSESSCVSYNKANYCCCATK</sequence>
<accession>A0A3B6HY35</accession>
<dbReference type="Gramene" id="TraesPARA_EIv1.0_1233410.1">
    <property type="protein sequence ID" value="TraesPARA_EIv1.0_1233410.1.CDS"/>
    <property type="gene ID" value="TraesPARA_EIv1.0_1233410"/>
</dbReference>
<dbReference type="Gramene" id="TraesCAD_scaffold_049100_01G000200.1">
    <property type="protein sequence ID" value="TraesCAD_scaffold_049100_01G000200.1"/>
    <property type="gene ID" value="TraesCAD_scaffold_049100_01G000200"/>
</dbReference>
<dbReference type="Gramene" id="TraesCS4A02G308500.1">
    <property type="protein sequence ID" value="TraesCS4A02G308500.1"/>
    <property type="gene ID" value="TraesCS4A02G308500"/>
</dbReference>
<dbReference type="Gramene" id="TraesJUL4A03G02169560.1">
    <property type="protein sequence ID" value="TraesJUL4A03G02169560.1"/>
    <property type="gene ID" value="TraesJUL4A03G02169560"/>
</dbReference>
<keyword evidence="1" id="KW-0732">Signal</keyword>
<feature type="signal peptide" evidence="1">
    <location>
        <begin position="1"/>
        <end position="30"/>
    </location>
</feature>
<evidence type="ECO:0000256" key="1">
    <source>
        <dbReference type="SAM" id="SignalP"/>
    </source>
</evidence>
<reference evidence="2" key="1">
    <citation type="submission" date="2018-08" db="EMBL/GenBank/DDBJ databases">
        <authorList>
            <person name="Rossello M."/>
        </authorList>
    </citation>
    <scope>NUCLEOTIDE SEQUENCE [LARGE SCALE GENOMIC DNA]</scope>
    <source>
        <strain evidence="2">cv. Chinese Spring</strain>
    </source>
</reference>
<protein>
    <recommendedName>
        <fullName evidence="4">Knottin scorpion toxin-like domain-containing protein</fullName>
    </recommendedName>
</protein>
<name>A0A3B6HY35_WHEAT</name>
<dbReference type="EnsemblPlants" id="TraesCS4A02G308500.1">
    <property type="protein sequence ID" value="TraesCS4A02G308500.1"/>
    <property type="gene ID" value="TraesCS4A02G308500"/>
</dbReference>
<dbReference type="Gramene" id="TraesROB_scaffold_027566_01G000400.1">
    <property type="protein sequence ID" value="TraesROB_scaffold_027566_01G000400.1"/>
    <property type="gene ID" value="TraesROB_scaffold_027566_01G000400"/>
</dbReference>
<dbReference type="OrthoDB" id="10445419at2759"/>
<evidence type="ECO:0000313" key="3">
    <source>
        <dbReference type="Proteomes" id="UP000019116"/>
    </source>
</evidence>
<dbReference type="Gramene" id="TraesCS4A03G0773200.1">
    <property type="protein sequence ID" value="TraesCS4A03G0773200.1.CDS"/>
    <property type="gene ID" value="TraesCS4A03G0773200"/>
</dbReference>
<dbReference type="Gramene" id="TraesCLE_scaffold_019619_01G000500.1">
    <property type="protein sequence ID" value="TraesCLE_scaffold_019619_01G000500.1"/>
    <property type="gene ID" value="TraesCLE_scaffold_019619_01G000500"/>
</dbReference>
<reference evidence="2" key="2">
    <citation type="submission" date="2018-10" db="UniProtKB">
        <authorList>
            <consortium name="EnsemblPlants"/>
        </authorList>
    </citation>
    <scope>IDENTIFICATION</scope>
</reference>
<evidence type="ECO:0000313" key="2">
    <source>
        <dbReference type="EnsemblPlants" id="TraesCS4A02G308500.1"/>
    </source>
</evidence>
<organism evidence="2">
    <name type="scientific">Triticum aestivum</name>
    <name type="common">Wheat</name>
    <dbReference type="NCBI Taxonomy" id="4565"/>
    <lineage>
        <taxon>Eukaryota</taxon>
        <taxon>Viridiplantae</taxon>
        <taxon>Streptophyta</taxon>
        <taxon>Embryophyta</taxon>
        <taxon>Tracheophyta</taxon>
        <taxon>Spermatophyta</taxon>
        <taxon>Magnoliopsida</taxon>
        <taxon>Liliopsida</taxon>
        <taxon>Poales</taxon>
        <taxon>Poaceae</taxon>
        <taxon>BOP clade</taxon>
        <taxon>Pooideae</taxon>
        <taxon>Triticodae</taxon>
        <taxon>Triticeae</taxon>
        <taxon>Triticinae</taxon>
        <taxon>Triticum</taxon>
    </lineage>
</organism>
<keyword evidence="3" id="KW-1185">Reference proteome</keyword>
<proteinExistence type="predicted"/>
<dbReference type="Proteomes" id="UP000019116">
    <property type="component" value="Chromosome 4A"/>
</dbReference>
<feature type="chain" id="PRO_5043175223" description="Knottin scorpion toxin-like domain-containing protein" evidence="1">
    <location>
        <begin position="31"/>
        <end position="84"/>
    </location>
</feature>